<dbReference type="AlphaFoldDB" id="A0A9W6KCQ7"/>
<dbReference type="EMBL" id="BSFN01000027">
    <property type="protein sequence ID" value="GLK91820.1"/>
    <property type="molecule type" value="Genomic_DNA"/>
</dbReference>
<reference evidence="2" key="2">
    <citation type="submission" date="2023-01" db="EMBL/GenBank/DDBJ databases">
        <authorList>
            <person name="Sun Q."/>
            <person name="Evtushenko L."/>
        </authorList>
    </citation>
    <scope>NUCLEOTIDE SEQUENCE</scope>
    <source>
        <strain evidence="2">VKM B-2935</strain>
    </source>
</reference>
<evidence type="ECO:0000313" key="2">
    <source>
        <dbReference type="EMBL" id="GLK91820.1"/>
    </source>
</evidence>
<feature type="compositionally biased region" description="Basic residues" evidence="1">
    <location>
        <begin position="46"/>
        <end position="57"/>
    </location>
</feature>
<evidence type="ECO:0000313" key="3">
    <source>
        <dbReference type="Proteomes" id="UP001143328"/>
    </source>
</evidence>
<accession>A0A9W6KCQ7</accession>
<reference evidence="2" key="1">
    <citation type="journal article" date="2014" name="Int. J. Syst. Evol. Microbiol.">
        <title>Complete genome sequence of Corynebacterium casei LMG S-19264T (=DSM 44701T), isolated from a smear-ripened cheese.</title>
        <authorList>
            <consortium name="US DOE Joint Genome Institute (JGI-PGF)"/>
            <person name="Walter F."/>
            <person name="Albersmeier A."/>
            <person name="Kalinowski J."/>
            <person name="Ruckert C."/>
        </authorList>
    </citation>
    <scope>NUCLEOTIDE SEQUENCE</scope>
    <source>
        <strain evidence="2">VKM B-2935</strain>
    </source>
</reference>
<feature type="region of interest" description="Disordered" evidence="1">
    <location>
        <begin position="1"/>
        <end position="61"/>
    </location>
</feature>
<comment type="caution">
    <text evidence="2">The sequence shown here is derived from an EMBL/GenBank/DDBJ whole genome shotgun (WGS) entry which is preliminary data.</text>
</comment>
<feature type="compositionally biased region" description="Basic and acidic residues" evidence="1">
    <location>
        <begin position="36"/>
        <end position="45"/>
    </location>
</feature>
<keyword evidence="3" id="KW-1185">Reference proteome</keyword>
<evidence type="ECO:0000256" key="1">
    <source>
        <dbReference type="SAM" id="MobiDB-lite"/>
    </source>
</evidence>
<sequence>MIGPGSICRNSTFNTVPSSWKTTNQVRPRNSMEFSNPDRARDRHPGKNSGGHYKHAKQNAPTRPVRSLYAVLFALAMQG</sequence>
<protein>
    <submittedName>
        <fullName evidence="2">Uncharacterized protein</fullName>
    </submittedName>
</protein>
<name>A0A9W6KCQ7_9PSED</name>
<proteinExistence type="predicted"/>
<gene>
    <name evidence="2" type="ORF">GCM10017655_48840</name>
</gene>
<dbReference type="Proteomes" id="UP001143328">
    <property type="component" value="Unassembled WGS sequence"/>
</dbReference>
<organism evidence="2 3">
    <name type="scientific">Pseudomonas turukhanskensis</name>
    <dbReference type="NCBI Taxonomy" id="1806536"/>
    <lineage>
        <taxon>Bacteria</taxon>
        <taxon>Pseudomonadati</taxon>
        <taxon>Pseudomonadota</taxon>
        <taxon>Gammaproteobacteria</taxon>
        <taxon>Pseudomonadales</taxon>
        <taxon>Pseudomonadaceae</taxon>
        <taxon>Pseudomonas</taxon>
    </lineage>
</organism>
<feature type="compositionally biased region" description="Polar residues" evidence="1">
    <location>
        <begin position="8"/>
        <end position="34"/>
    </location>
</feature>